<evidence type="ECO:0000256" key="5">
    <source>
        <dbReference type="ARBA" id="ARBA00022692"/>
    </source>
</evidence>
<dbReference type="EMBL" id="CP026263">
    <property type="protein sequence ID" value="AWP20729.1"/>
    <property type="molecule type" value="Genomic_DNA"/>
</dbReference>
<keyword evidence="4" id="KW-1003">Cell membrane</keyword>
<evidence type="ECO:0000256" key="12">
    <source>
        <dbReference type="ARBA" id="ARBA00023157"/>
    </source>
</evidence>
<evidence type="ECO:0000256" key="13">
    <source>
        <dbReference type="ARBA" id="ARBA00023180"/>
    </source>
</evidence>
<dbReference type="PROSITE" id="PS50835">
    <property type="entry name" value="IG_LIKE"/>
    <property type="match status" value="2"/>
</dbReference>
<keyword evidence="13" id="KW-0325">Glycoprotein</keyword>
<feature type="domain" description="Ig-like" evidence="18">
    <location>
        <begin position="2339"/>
        <end position="2447"/>
    </location>
</feature>
<dbReference type="GO" id="GO:0005814">
    <property type="term" value="C:centriole"/>
    <property type="evidence" value="ECO:0007669"/>
    <property type="project" value="TreeGrafter"/>
</dbReference>
<keyword evidence="11 17" id="KW-0472">Membrane</keyword>
<evidence type="ECO:0000256" key="6">
    <source>
        <dbReference type="ARBA" id="ARBA00022729"/>
    </source>
</evidence>
<dbReference type="SUPFAM" id="SSF48371">
    <property type="entry name" value="ARM repeat"/>
    <property type="match status" value="3"/>
</dbReference>
<evidence type="ECO:0000256" key="14">
    <source>
        <dbReference type="ARBA" id="ARBA00058274"/>
    </source>
</evidence>
<dbReference type="GO" id="GO:0036064">
    <property type="term" value="C:ciliary basal body"/>
    <property type="evidence" value="ECO:0007669"/>
    <property type="project" value="InterPro"/>
</dbReference>
<feature type="domain" description="Ig-like" evidence="18">
    <location>
        <begin position="2190"/>
        <end position="2311"/>
    </location>
</feature>
<feature type="compositionally biased region" description="Acidic residues" evidence="16">
    <location>
        <begin position="2311"/>
        <end position="2334"/>
    </location>
</feature>
<dbReference type="GO" id="GO:0005813">
    <property type="term" value="C:centrosome"/>
    <property type="evidence" value="ECO:0007669"/>
    <property type="project" value="InterPro"/>
</dbReference>
<evidence type="ECO:0000313" key="20">
    <source>
        <dbReference type="Proteomes" id="UP000246464"/>
    </source>
</evidence>
<dbReference type="Pfam" id="PF14726">
    <property type="entry name" value="RTTN_N"/>
    <property type="match status" value="1"/>
</dbReference>
<evidence type="ECO:0000256" key="10">
    <source>
        <dbReference type="ARBA" id="ARBA00022989"/>
    </source>
</evidence>
<feature type="transmembrane region" description="Helical" evidence="17">
    <location>
        <begin position="2459"/>
        <end position="2483"/>
    </location>
</feature>
<evidence type="ECO:0000256" key="11">
    <source>
        <dbReference type="ARBA" id="ARBA00023136"/>
    </source>
</evidence>
<evidence type="ECO:0000259" key="18">
    <source>
        <dbReference type="PROSITE" id="PS50835"/>
    </source>
</evidence>
<evidence type="ECO:0000256" key="8">
    <source>
        <dbReference type="ARBA" id="ARBA00022889"/>
    </source>
</evidence>
<proteinExistence type="inferred from homology"/>
<comment type="subcellular location">
    <subcellularLocation>
        <location evidence="2">Cell junction</location>
        <location evidence="2">Adherens junction</location>
    </subcellularLocation>
    <subcellularLocation>
        <location evidence="1">Cell membrane</location>
        <topology evidence="1">Single-pass type I membrane protein</topology>
    </subcellularLocation>
</comment>
<comment type="similarity">
    <text evidence="3">Belongs to the nectin family.</text>
</comment>
<feature type="compositionally biased region" description="Polar residues" evidence="16">
    <location>
        <begin position="285"/>
        <end position="307"/>
    </location>
</feature>
<dbReference type="InterPro" id="IPR013783">
    <property type="entry name" value="Ig-like_fold"/>
</dbReference>
<organism evidence="19 20">
    <name type="scientific">Scophthalmus maximus</name>
    <name type="common">Turbot</name>
    <name type="synonym">Psetta maxima</name>
    <dbReference type="NCBI Taxonomy" id="52904"/>
    <lineage>
        <taxon>Eukaryota</taxon>
        <taxon>Metazoa</taxon>
        <taxon>Chordata</taxon>
        <taxon>Craniata</taxon>
        <taxon>Vertebrata</taxon>
        <taxon>Euteleostomi</taxon>
        <taxon>Actinopterygii</taxon>
        <taxon>Neopterygii</taxon>
        <taxon>Teleostei</taxon>
        <taxon>Neoteleostei</taxon>
        <taxon>Acanthomorphata</taxon>
        <taxon>Carangaria</taxon>
        <taxon>Pleuronectiformes</taxon>
        <taxon>Pleuronectoidei</taxon>
        <taxon>Scophthalmidae</taxon>
        <taxon>Scophthalmus</taxon>
    </lineage>
</organism>
<dbReference type="Gene3D" id="2.60.40.10">
    <property type="entry name" value="Immunoglobulins"/>
    <property type="match status" value="2"/>
</dbReference>
<feature type="region of interest" description="Disordered" evidence="16">
    <location>
        <begin position="277"/>
        <end position="364"/>
    </location>
</feature>
<dbReference type="InterPro" id="IPR013106">
    <property type="entry name" value="Ig_V-set"/>
</dbReference>
<evidence type="ECO:0000256" key="7">
    <source>
        <dbReference type="ARBA" id="ARBA00022737"/>
    </source>
</evidence>
<dbReference type="SMART" id="SM00409">
    <property type="entry name" value="IG"/>
    <property type="match status" value="2"/>
</dbReference>
<evidence type="ECO:0000256" key="15">
    <source>
        <dbReference type="ARBA" id="ARBA00062858"/>
    </source>
</evidence>
<evidence type="ECO:0000256" key="3">
    <source>
        <dbReference type="ARBA" id="ARBA00007810"/>
    </source>
</evidence>
<evidence type="ECO:0000256" key="1">
    <source>
        <dbReference type="ARBA" id="ARBA00004251"/>
    </source>
</evidence>
<dbReference type="InterPro" id="IPR036179">
    <property type="entry name" value="Ig-like_dom_sf"/>
</dbReference>
<evidence type="ECO:0000256" key="4">
    <source>
        <dbReference type="ARBA" id="ARBA00022475"/>
    </source>
</evidence>
<dbReference type="Proteomes" id="UP000246464">
    <property type="component" value="Chromosome 21"/>
</dbReference>
<comment type="function">
    <text evidence="14">Cell adhesion molecule that promotes cell-cell contacts and plays important roles in the development of the nervous system. Acts by forming homophilic or heterophilic trans-dimers.</text>
</comment>
<dbReference type="PANTHER" id="PTHR31691">
    <property type="entry name" value="ROTATIN"/>
    <property type="match status" value="1"/>
</dbReference>
<keyword evidence="20" id="KW-1185">Reference proteome</keyword>
<feature type="region of interest" description="Disordered" evidence="16">
    <location>
        <begin position="2305"/>
        <end position="2340"/>
    </location>
</feature>
<dbReference type="InterPro" id="IPR007110">
    <property type="entry name" value="Ig-like_dom"/>
</dbReference>
<dbReference type="Gene3D" id="1.25.10.10">
    <property type="entry name" value="Leucine-rich Repeat Variant"/>
    <property type="match status" value="2"/>
</dbReference>
<dbReference type="InterPro" id="IPR011989">
    <property type="entry name" value="ARM-like"/>
</dbReference>
<evidence type="ECO:0000256" key="2">
    <source>
        <dbReference type="ARBA" id="ARBA00004536"/>
    </source>
</evidence>
<dbReference type="GO" id="GO:0005912">
    <property type="term" value="C:adherens junction"/>
    <property type="evidence" value="ECO:0007669"/>
    <property type="project" value="UniProtKB-SubCell"/>
</dbReference>
<dbReference type="Pfam" id="PF07686">
    <property type="entry name" value="V-set"/>
    <property type="match status" value="1"/>
</dbReference>
<gene>
    <name evidence="19" type="ORF">SMAX5B_002082</name>
</gene>
<dbReference type="InterPro" id="IPR029249">
    <property type="entry name" value="Rotatin_N"/>
</dbReference>
<keyword evidence="12" id="KW-1015">Disulfide bond</keyword>
<reference evidence="19 20" key="1">
    <citation type="submission" date="2017-12" db="EMBL/GenBank/DDBJ databases">
        <title>Integrating genomic resources of turbot (Scophthalmus maximus) in depth evaluation of genetic and physical mapping variation across individuals.</title>
        <authorList>
            <person name="Martinez P."/>
        </authorList>
    </citation>
    <scope>NUCLEOTIDE SEQUENCE [LARGE SCALE GENOMIC DNA]</scope>
</reference>
<evidence type="ECO:0000313" key="19">
    <source>
        <dbReference type="EMBL" id="AWP20729.1"/>
    </source>
</evidence>
<dbReference type="GO" id="GO:0032053">
    <property type="term" value="P:ciliary basal body organization"/>
    <property type="evidence" value="ECO:0007669"/>
    <property type="project" value="TreeGrafter"/>
</dbReference>
<evidence type="ECO:0000256" key="17">
    <source>
        <dbReference type="SAM" id="Phobius"/>
    </source>
</evidence>
<keyword evidence="5 17" id="KW-0812">Transmembrane</keyword>
<protein>
    <submittedName>
        <fullName evidence="19">Putative rotatin</fullName>
    </submittedName>
</protein>
<dbReference type="GO" id="GO:0010457">
    <property type="term" value="P:centriole-centriole cohesion"/>
    <property type="evidence" value="ECO:0007669"/>
    <property type="project" value="TreeGrafter"/>
</dbReference>
<dbReference type="STRING" id="52904.ENSSMAP00000028032"/>
<dbReference type="PANTHER" id="PTHR31691:SF1">
    <property type="entry name" value="ROTATIN"/>
    <property type="match status" value="1"/>
</dbReference>
<dbReference type="GO" id="GO:0005886">
    <property type="term" value="C:plasma membrane"/>
    <property type="evidence" value="ECO:0007669"/>
    <property type="project" value="UniProtKB-SubCell"/>
</dbReference>
<dbReference type="InterPro" id="IPR016024">
    <property type="entry name" value="ARM-type_fold"/>
</dbReference>
<keyword evidence="9" id="KW-0965">Cell junction</keyword>
<keyword evidence="6" id="KW-0732">Signal</keyword>
<keyword evidence="10 17" id="KW-1133">Transmembrane helix</keyword>
<dbReference type="InterPro" id="IPR030791">
    <property type="entry name" value="Rotatin"/>
</dbReference>
<dbReference type="GO" id="GO:0007099">
    <property type="term" value="P:centriole replication"/>
    <property type="evidence" value="ECO:0007669"/>
    <property type="project" value="TreeGrafter"/>
</dbReference>
<comment type="subunit">
    <text evidence="15">Cis- and trans-homodimer. Can form trans-heterodimers.</text>
</comment>
<evidence type="ECO:0000256" key="16">
    <source>
        <dbReference type="SAM" id="MobiDB-lite"/>
    </source>
</evidence>
<keyword evidence="8" id="KW-0130">Cell adhesion</keyword>
<dbReference type="SUPFAM" id="SSF48726">
    <property type="entry name" value="Immunoglobulin"/>
    <property type="match status" value="2"/>
</dbReference>
<accession>A0A2U9CXV1</accession>
<dbReference type="InterPro" id="IPR003599">
    <property type="entry name" value="Ig_sub"/>
</dbReference>
<dbReference type="GO" id="GO:0007155">
    <property type="term" value="P:cell adhesion"/>
    <property type="evidence" value="ECO:0007669"/>
    <property type="project" value="UniProtKB-KW"/>
</dbReference>
<keyword evidence="7" id="KW-0677">Repeat</keyword>
<evidence type="ECO:0000256" key="9">
    <source>
        <dbReference type="ARBA" id="ARBA00022949"/>
    </source>
</evidence>
<name>A0A2U9CXV1_SCOMX</name>
<dbReference type="FunFam" id="2.60.40.10:FF:000304">
    <property type="entry name" value="Nectin cell adhesion molecule 1"/>
    <property type="match status" value="1"/>
</dbReference>
<sequence>MELSPLIKKIGHSLVEIRVRALKSIVCKLDHSLISVSDIVQEKMLFVYLLEWFNFPEVPMQEEALELLTTLSKHPSAAQMLRDVGAVDFLTQLAPNVEPRLRAVISGTLDQLFQLPDLLPSKTTVYSHGPHSTAPTGVQNFSKMGYFHKRMLASKDIPPHKIPVHETVRCLKFSVFPWLTLTNTDRHILSSNESSLRSNNPNMVRTTCDLLCDVIMQDFPPEIFLQRPSIVKSLLSLLRVGSGKGEPRFLHSQALSCLRQLCAGLRRRLRFHQDPSFYSTKHDPVSQNSSFSCSQEVRGTQRSQASSPGVECSPRPSVVGRTGQRARGDGQDGDAASNSGSSHRGGAALQAPVQTPQSPADSAHVELPDLGVEDVLELQLQQLTLAQFTVAIMEHAIPLLKTEGSHVFHRVLELLCDAIPLLGDSVCELVWDDRSLVGMELKEKLQAFMELLGDILSYHQSHRADTPHSSQIHHRMAYMGTAIFTIKLLQTILPTEKAGDNLPESTATAIFHLCLDTSLGSLLPSVQENAVAYLEQVNSDHHDLYRGVTRAALWMESTCNFLKEAEAEGEKNWLELLELADLAIDGLPFHQHLPIVKECVHICSYLWKFDQPSPLLQTESQKLLLKLLSHPLLPVKTETYTCALNLVKDSVGIQNVSRQEQGSCDGVNFLLHYRVLYEISAFGLQDSAEKVNVAAKDILLFLLKGRLMMTASAWDRFNEALYPVMPILQGYVGTEESLGNCVLLISDTSDVARDDVFPSTAKLKAALRLLFTKQPAVRIAAVQQVTPHLTNADEVKTVRPDLDQAVMSTLPNLYCLRNPLDISLDTNSKSVLKVESVEKLFCILSSDTVDISLRRSAAEQLSVVLQDTTMHPVLKSLGITDTVISFIMESVKGNKSSDCLLEPCVCILRKLVYADPSLRHSLAQRNLLLLTLLRASLILKENKSSGNEIAVLMSLLLFDEIASIEIWSDKRSADVTLTPFSLPLTVIRRYNIPFQAASHHAVSPYRCVLPPSSGLLTLAPARQALQVAWNTAWHSGIDNLLEELRGISTGDPEFHPDLKLSEAQILSLQATHLPAALQDCIQAIVTAAAHSSVTSALSRLSLYLLIDRLSLPHIPTHSCRGTLHSLSWQAAVSRFLQVRPACVEDERLLVGVIGFLNAYFRQINTESASDPDDKDLRWILELLLNQETVSLLSLLLDVEKQTSTENTGELEQLKNHVSQRLQRELTSFFNTLLLRLTHTTDRLCLALAGPFKSQLAVCLLRSLRVSDAPCFYGLPSLERTLQGMVSLTAQPGWSSHCPDLEPPSLCSKYLSGLLEVISSFYVEWGGNSMSFMGKGVTKNAVICLLHLSHEMLAENKDQNFISQWSLGGEAAVEEPSNCQLGLAWLIPLWVDRDQEVKFASLALGAALSSVPSGCRALCASCQNISGGLWGTLLNILLDQQESSMVRREAAFILQNLLVMPMPANAEEAKDSDWQHPCVHDEVSGVSLVGLPALQALLYHCQYFQHVALSASACYRGRYTFHLQPASSGATQESESLDSENSLWSWRCDPPAPSVNSRRPSSSLSTSSTLVSSCSGTFEYLKPTMCAHHWGTISVSCLLMCLAGQSDTDNSESVNSQDSRQGESSAVEPVVMVTPDLLTAHCGLLTNLLSILSDFTLSAIRHNWLLPALASLVDVRPIEKCVNELNSPNVLPGEREDIKGQFVTLLQFLSSFSKLLQSCVTVSQELIPELDVLKQLLTTLVAVLMLDTRGLDAGTRNTVCLCWADVFMLLATLVRRDSSAAYPSVSAALGKRWRTFAGTLSLCVTEKFADPLLHTVALHFLSAIFTEETKSRGDEAVTSNSMCAAALSDIVNGPPASQLCELLLQSFEKRSHQDPLKKLTARALLTLLACSPTAQNHAAKAGLIDSCVEQMKQTHSHLHLESVRPSKASHRKKEEGRLKGIKLTVEILRSALYRSDECKVVASDARLTQALYALWPWFLLDDPTMEAVLELLCVYTANCTTACNALCGSVPPGSKGTSGSSLMHAVMKLASGVAPDNGTVQKLAFSLLTNLAMSRDCRGLLQKNNFLQAFMSVPIPKAGGGGCAGSLLGQWMKLLVSLSFAEDIQQSILRVTGVLELLADLAPQRRHALLTLHNLCFWPANKPHVISSDKAMQSLLCCLGSRDVETRCMGASALWALLHNNQRAKTTLKCPSIRLRIEEAHAVSRKVAVQQKEVVAVRLEEGMVLECVCPWDGNLSMVSWTKVPDKNPVAIFHPEYGVAFSHHYRERIEFLRSTPMDGSISMSNVTHRDIGLYRCSVQTFPRGPWTRSVQVEDLDEPPEEEEEEEEDDDDDDDTTEPSSPEVTVADVELLAEQNNNLTISCNHKHQGTVYQALLERMPLGQPWGIIGVCKKVEGGLVGEDYSDRGQVDCADSLDVDLRLTGVVPDDGGFYRCTFNTDAGVRTTTVRLSVVTPGGFSLSMYMMYIYIGAGTAGLVLLTVILILALRQRKKNRREEYRVKLHPSQRQKWRQWQRQ</sequence>